<evidence type="ECO:0000313" key="3">
    <source>
        <dbReference type="Proteomes" id="UP000485058"/>
    </source>
</evidence>
<dbReference type="AlphaFoldDB" id="A0A6A0AGK4"/>
<accession>A0A6A0AGK4</accession>
<gene>
    <name evidence="2" type="ORF">HaLaN_29938</name>
</gene>
<feature type="compositionally biased region" description="Low complexity" evidence="1">
    <location>
        <begin position="82"/>
        <end position="99"/>
    </location>
</feature>
<feature type="non-terminal residue" evidence="2">
    <location>
        <position position="255"/>
    </location>
</feature>
<dbReference type="Proteomes" id="UP000485058">
    <property type="component" value="Unassembled WGS sequence"/>
</dbReference>
<dbReference type="EMBL" id="BLLF01005276">
    <property type="protein sequence ID" value="GFH30997.1"/>
    <property type="molecule type" value="Genomic_DNA"/>
</dbReference>
<proteinExistence type="predicted"/>
<feature type="region of interest" description="Disordered" evidence="1">
    <location>
        <begin position="82"/>
        <end position="143"/>
    </location>
</feature>
<reference evidence="2 3" key="1">
    <citation type="submission" date="2020-02" db="EMBL/GenBank/DDBJ databases">
        <title>Draft genome sequence of Haematococcus lacustris strain NIES-144.</title>
        <authorList>
            <person name="Morimoto D."/>
            <person name="Nakagawa S."/>
            <person name="Yoshida T."/>
            <person name="Sawayama S."/>
        </authorList>
    </citation>
    <scope>NUCLEOTIDE SEQUENCE [LARGE SCALE GENOMIC DNA]</scope>
    <source>
        <strain evidence="2 3">NIES-144</strain>
    </source>
</reference>
<evidence type="ECO:0000313" key="2">
    <source>
        <dbReference type="EMBL" id="GFH30997.1"/>
    </source>
</evidence>
<evidence type="ECO:0000256" key="1">
    <source>
        <dbReference type="SAM" id="MobiDB-lite"/>
    </source>
</evidence>
<protein>
    <submittedName>
        <fullName evidence="2">Uncharacterized protein</fullName>
    </submittedName>
</protein>
<organism evidence="2 3">
    <name type="scientific">Haematococcus lacustris</name>
    <name type="common">Green alga</name>
    <name type="synonym">Haematococcus pluvialis</name>
    <dbReference type="NCBI Taxonomy" id="44745"/>
    <lineage>
        <taxon>Eukaryota</taxon>
        <taxon>Viridiplantae</taxon>
        <taxon>Chlorophyta</taxon>
        <taxon>core chlorophytes</taxon>
        <taxon>Chlorophyceae</taxon>
        <taxon>CS clade</taxon>
        <taxon>Chlamydomonadales</taxon>
        <taxon>Haematococcaceae</taxon>
        <taxon>Haematococcus</taxon>
    </lineage>
</organism>
<keyword evidence="3" id="KW-1185">Reference proteome</keyword>
<sequence length="255" mass="26498">MQGSAQLHIASVRPRTAAAILTPLPETRCWNYLQEPDAVLHDTGPGAGGQRKCACANGRTVVTSHPDGTITCTLADPGFHPAQYSRSRSRSPAATPQARNLTTPTLHNPGAELHSSQARSVMGSEGSGGEGAPRQAQTGLGSRGVVQLRSVGLASRGMAAPMQSSDAWSCMETMELESPKCEVKGESHIRDLKRKAAEVTLGLGAAALLLGYTTGAACAMKHVADGAVTGQWQPLPVLAREITYSVASTTAATFA</sequence>
<name>A0A6A0AGK4_HAELA</name>
<comment type="caution">
    <text evidence="2">The sequence shown here is derived from an EMBL/GenBank/DDBJ whole genome shotgun (WGS) entry which is preliminary data.</text>
</comment>